<dbReference type="AlphaFoldDB" id="A0A7S3ZZL0"/>
<evidence type="ECO:0000313" key="5">
    <source>
        <dbReference type="Proteomes" id="UP000789595"/>
    </source>
</evidence>
<dbReference type="Proteomes" id="UP000789595">
    <property type="component" value="Unassembled WGS sequence"/>
</dbReference>
<dbReference type="PROSITE" id="PS50005">
    <property type="entry name" value="TPR"/>
    <property type="match status" value="1"/>
</dbReference>
<keyword evidence="1" id="KW-0802">TPR repeat</keyword>
<reference evidence="3" key="1">
    <citation type="submission" date="2021-01" db="EMBL/GenBank/DDBJ databases">
        <authorList>
            <person name="Corre E."/>
            <person name="Pelletier E."/>
            <person name="Niang G."/>
            <person name="Scheremetjew M."/>
            <person name="Finn R."/>
            <person name="Kale V."/>
            <person name="Holt S."/>
            <person name="Cochrane G."/>
            <person name="Meng A."/>
            <person name="Brown T."/>
            <person name="Cohen L."/>
        </authorList>
    </citation>
    <scope>NUCLEOTIDE SEQUENCE</scope>
    <source>
        <strain evidence="3">CCMP1756</strain>
    </source>
</reference>
<dbReference type="SMART" id="SM00028">
    <property type="entry name" value="TPR"/>
    <property type="match status" value="3"/>
</dbReference>
<name>A0A7S3ZZL0_9STRA</name>
<evidence type="ECO:0000313" key="3">
    <source>
        <dbReference type="EMBL" id="CAE0699259.1"/>
    </source>
</evidence>
<gene>
    <name evidence="3" type="ORF">PCAL00307_LOCUS14695</name>
    <name evidence="4" type="ORF">PECAL_5P13390</name>
</gene>
<dbReference type="OrthoDB" id="206945at2759"/>
<protein>
    <submittedName>
        <fullName evidence="3">Uncharacterized protein</fullName>
    </submittedName>
</protein>
<feature type="region of interest" description="Disordered" evidence="2">
    <location>
        <begin position="224"/>
        <end position="297"/>
    </location>
</feature>
<sequence length="453" mass="51026">MGAADAEEEEESYQPMAAESLVRDPGLILDPDEPLTGDFLRSLSKPHLAMARLEMTWGQRANVEKWQKYATDVQRCWRGFRQRWYGEVRKDARDQRREALKFMTQARVILERRDPAELKECLELLKFAGRKDHRCGEIWSLRGEARYALGEFRKAREAFATAFDLLPERRRPVCQLGEARCAAAMGDYSGANDILGLMLEKEHTHRKPADLDAAERRFRASLTGEEAEAEMALPEDAPAPPATAASRHKSTRGSKRRALTASTTAHGDAADDAPRRRDDGGRRTQDAARALRETRRRRAVAGADAPFAHARFLRGCVRAKLSDWRGAEVDFEKYLEYAPPELPPPSKMRAHSREEADLANQRARALTLLGAARGCNRNWSAAVARLTEGAQIEPNATRCALLGRVHACERQWLLAMDRYRDALDLDSTLEQARVGLDQVRIKHEPMPLVTGLI</sequence>
<evidence type="ECO:0000256" key="2">
    <source>
        <dbReference type="SAM" id="MobiDB-lite"/>
    </source>
</evidence>
<dbReference type="SUPFAM" id="SSF48452">
    <property type="entry name" value="TPR-like"/>
    <property type="match status" value="1"/>
</dbReference>
<organism evidence="3">
    <name type="scientific">Pelagomonas calceolata</name>
    <dbReference type="NCBI Taxonomy" id="35677"/>
    <lineage>
        <taxon>Eukaryota</taxon>
        <taxon>Sar</taxon>
        <taxon>Stramenopiles</taxon>
        <taxon>Ochrophyta</taxon>
        <taxon>Pelagophyceae</taxon>
        <taxon>Pelagomonadales</taxon>
        <taxon>Pelagomonadaceae</taxon>
        <taxon>Pelagomonas</taxon>
    </lineage>
</organism>
<dbReference type="InterPro" id="IPR019734">
    <property type="entry name" value="TPR_rpt"/>
</dbReference>
<evidence type="ECO:0000313" key="4">
    <source>
        <dbReference type="EMBL" id="CAH0376732.1"/>
    </source>
</evidence>
<evidence type="ECO:0000256" key="1">
    <source>
        <dbReference type="PROSITE-ProRule" id="PRU00339"/>
    </source>
</evidence>
<proteinExistence type="predicted"/>
<feature type="compositionally biased region" description="Basic residues" evidence="2">
    <location>
        <begin position="246"/>
        <end position="258"/>
    </location>
</feature>
<feature type="repeat" description="TPR" evidence="1">
    <location>
        <begin position="136"/>
        <end position="169"/>
    </location>
</feature>
<dbReference type="InterPro" id="IPR011990">
    <property type="entry name" value="TPR-like_helical_dom_sf"/>
</dbReference>
<feature type="compositionally biased region" description="Basic and acidic residues" evidence="2">
    <location>
        <begin position="268"/>
        <end position="293"/>
    </location>
</feature>
<dbReference type="EMBL" id="CAKKNE010000005">
    <property type="protein sequence ID" value="CAH0376732.1"/>
    <property type="molecule type" value="Genomic_DNA"/>
</dbReference>
<reference evidence="4" key="2">
    <citation type="submission" date="2021-11" db="EMBL/GenBank/DDBJ databases">
        <authorList>
            <consortium name="Genoscope - CEA"/>
            <person name="William W."/>
        </authorList>
    </citation>
    <scope>NUCLEOTIDE SEQUENCE</scope>
</reference>
<dbReference type="EMBL" id="HBIW01017031">
    <property type="protein sequence ID" value="CAE0699259.1"/>
    <property type="molecule type" value="Transcribed_RNA"/>
</dbReference>
<dbReference type="Gene3D" id="1.25.40.10">
    <property type="entry name" value="Tetratricopeptide repeat domain"/>
    <property type="match status" value="2"/>
</dbReference>
<accession>A0A7S3ZZL0</accession>
<keyword evidence="5" id="KW-1185">Reference proteome</keyword>